<dbReference type="InterPro" id="IPR052745">
    <property type="entry name" value="G3P_Oxidase/Oxidoreductase"/>
</dbReference>
<dbReference type="PANTHER" id="PTHR42720:SF1">
    <property type="entry name" value="GLYCEROL 3-PHOSPHATE OXIDASE"/>
    <property type="match status" value="1"/>
</dbReference>
<comment type="caution">
    <text evidence="2">The sequence shown here is derived from an EMBL/GenBank/DDBJ whole genome shotgun (WGS) entry which is preliminary data.</text>
</comment>
<reference evidence="2" key="2">
    <citation type="journal article" date="2021" name="PeerJ">
        <title>Extensive microbial diversity within the chicken gut microbiome revealed by metagenomics and culture.</title>
        <authorList>
            <person name="Gilroy R."/>
            <person name="Ravi A."/>
            <person name="Getino M."/>
            <person name="Pursley I."/>
            <person name="Horton D.L."/>
            <person name="Alikhan N.F."/>
            <person name="Baker D."/>
            <person name="Gharbi K."/>
            <person name="Hall N."/>
            <person name="Watson M."/>
            <person name="Adriaenssens E.M."/>
            <person name="Foster-Nyarko E."/>
            <person name="Jarju S."/>
            <person name="Secka A."/>
            <person name="Antonio M."/>
            <person name="Oren A."/>
            <person name="Chaudhuri R.R."/>
            <person name="La Ragione R."/>
            <person name="Hildebrand F."/>
            <person name="Pallen M.J."/>
        </authorList>
    </citation>
    <scope>NUCLEOTIDE SEQUENCE</scope>
    <source>
        <strain evidence="2">ChiHjej10B9-9673</strain>
    </source>
</reference>
<dbReference type="InterPro" id="IPR041854">
    <property type="entry name" value="BFD-like_2Fe2S-bd_dom_sf"/>
</dbReference>
<feature type="domain" description="BFD-like [2Fe-2S]-binding" evidence="1">
    <location>
        <begin position="6"/>
        <end position="58"/>
    </location>
</feature>
<proteinExistence type="predicted"/>
<dbReference type="InterPro" id="IPR007419">
    <property type="entry name" value="BFD-like_2Fe2S-bd_dom"/>
</dbReference>
<sequence length="87" mass="9389">MDRNVIICRCMEITCGDVLDAIDEGACTVAGVKKRVGSGMGICQGKYCEKLVAMIIAEKTGKPMSEILPDTKRAPVRPIEASVFLEN</sequence>
<dbReference type="EMBL" id="DVJK01000159">
    <property type="protein sequence ID" value="HIS67048.1"/>
    <property type="molecule type" value="Genomic_DNA"/>
</dbReference>
<protein>
    <submittedName>
        <fullName evidence="2">(2Fe-2S)-binding protein</fullName>
    </submittedName>
</protein>
<dbReference type="CDD" id="cd19946">
    <property type="entry name" value="GlpA-like_Fer2_BFD-like"/>
    <property type="match status" value="1"/>
</dbReference>
<dbReference type="Pfam" id="PF04324">
    <property type="entry name" value="Fer2_BFD"/>
    <property type="match status" value="1"/>
</dbReference>
<organism evidence="2 3">
    <name type="scientific">Candidatus Scatomorpha merdipullorum</name>
    <dbReference type="NCBI Taxonomy" id="2840927"/>
    <lineage>
        <taxon>Bacteria</taxon>
        <taxon>Bacillati</taxon>
        <taxon>Bacillota</taxon>
        <taxon>Clostridia</taxon>
        <taxon>Eubacteriales</taxon>
        <taxon>Candidatus Scatomorpha</taxon>
    </lineage>
</organism>
<dbReference type="Proteomes" id="UP000824001">
    <property type="component" value="Unassembled WGS sequence"/>
</dbReference>
<accession>A0A9D1FDS6</accession>
<evidence type="ECO:0000313" key="3">
    <source>
        <dbReference type="Proteomes" id="UP000824001"/>
    </source>
</evidence>
<dbReference type="PANTHER" id="PTHR42720">
    <property type="entry name" value="GLYCEROL-3-PHOSPHATE DEHYDROGENASE"/>
    <property type="match status" value="1"/>
</dbReference>
<name>A0A9D1FDS6_9FIRM</name>
<dbReference type="Gene3D" id="1.10.10.1100">
    <property type="entry name" value="BFD-like [2Fe-2S]-binding domain"/>
    <property type="match status" value="1"/>
</dbReference>
<evidence type="ECO:0000313" key="2">
    <source>
        <dbReference type="EMBL" id="HIS67048.1"/>
    </source>
</evidence>
<evidence type="ECO:0000259" key="1">
    <source>
        <dbReference type="Pfam" id="PF04324"/>
    </source>
</evidence>
<reference evidence="2" key="1">
    <citation type="submission" date="2020-10" db="EMBL/GenBank/DDBJ databases">
        <authorList>
            <person name="Gilroy R."/>
        </authorList>
    </citation>
    <scope>NUCLEOTIDE SEQUENCE</scope>
    <source>
        <strain evidence="2">ChiHjej10B9-9673</strain>
    </source>
</reference>
<gene>
    <name evidence="2" type="ORF">IAC18_05730</name>
</gene>
<dbReference type="AlphaFoldDB" id="A0A9D1FDS6"/>